<protein>
    <submittedName>
        <fullName evidence="1">Uncharacterized protein</fullName>
    </submittedName>
</protein>
<dbReference type="Proteomes" id="UP000224460">
    <property type="component" value="Unassembled WGS sequence"/>
</dbReference>
<accession>A0AC61D6C1</accession>
<evidence type="ECO:0000313" key="2">
    <source>
        <dbReference type="Proteomes" id="UP000224460"/>
    </source>
</evidence>
<sequence>MNEKLEEVGNQEEEDEMKKDEKNYKKQLDAYEAYLEEKKLQEGLTQEEQELLEEVKSRKKEYKGYIVRKWFVRIIGVITICSLLFSEVSMPFEERVIAFTPVKNPIVIEQKGEVRAPYTLTIDVPRAMLSRDGSTAYEVESGTVLVKPGLYYLSKFDEKGEMSLEAFEIPLQKEEIWEVTSEEDLVEVFKYAMENMEESIELNIHKDWMNEETIYKAIQKVRSTFPITTRPQRYEMNYTKEAVYDKHLLKITFDYNIGEKAVKENYKQKLEGMLQYIMVQAIEPQMTDLEKEYSLLDYIVKNTAYSQDRQSDGDYPPLTHTIYGAIVDNRAVCDGYSKELNYLLNAVGVPSQMIIGESRKQGHQWNLVEIGGSYYHVDVTWADSGSLLEMRYINQNDKSMQFTHTWEKEKYPVCEATGSLLKPHFETKNIFFSKDLLPKLAAVIPVSIIFLFVFRRLKRESSASLRKQQEEDEK</sequence>
<evidence type="ECO:0000313" key="1">
    <source>
        <dbReference type="EMBL" id="PHV69240.1"/>
    </source>
</evidence>
<reference evidence="1" key="1">
    <citation type="submission" date="2017-10" db="EMBL/GenBank/DDBJ databases">
        <title>Genome sequence of cellulolytic Lachnospiraceae bacterium XHS1971 isolated from hotspring sediment.</title>
        <authorList>
            <person name="Vasudevan G."/>
            <person name="Joshi A.J."/>
            <person name="Hivarkar S."/>
            <person name="Lanjekar V.B."/>
            <person name="Dhakephalkar P.K."/>
            <person name="Dagar S."/>
        </authorList>
    </citation>
    <scope>NUCLEOTIDE SEQUENCE</scope>
    <source>
        <strain evidence="1">XHS1971</strain>
    </source>
</reference>
<name>A0AC61D6C1_9FIRM</name>
<keyword evidence="2" id="KW-1185">Reference proteome</keyword>
<dbReference type="EMBL" id="PEDL01000040">
    <property type="protein sequence ID" value="PHV69240.1"/>
    <property type="molecule type" value="Genomic_DNA"/>
</dbReference>
<comment type="caution">
    <text evidence="1">The sequence shown here is derived from an EMBL/GenBank/DDBJ whole genome shotgun (WGS) entry which is preliminary data.</text>
</comment>
<proteinExistence type="predicted"/>
<gene>
    <name evidence="1" type="ORF">CS063_16890</name>
</gene>
<organism evidence="1 2">
    <name type="scientific">Sporanaerobium hydrogeniformans</name>
    <dbReference type="NCBI Taxonomy" id="3072179"/>
    <lineage>
        <taxon>Bacteria</taxon>
        <taxon>Bacillati</taxon>
        <taxon>Bacillota</taxon>
        <taxon>Clostridia</taxon>
        <taxon>Lachnospirales</taxon>
        <taxon>Lachnospiraceae</taxon>
        <taxon>Sporanaerobium</taxon>
    </lineage>
</organism>